<keyword evidence="1" id="KW-1133">Transmembrane helix</keyword>
<dbReference type="Pfam" id="PF04134">
    <property type="entry name" value="DCC1-like"/>
    <property type="match status" value="1"/>
</dbReference>
<dbReference type="PANTHER" id="PTHR33639:SF2">
    <property type="entry name" value="DUF393 DOMAIN-CONTAINING PROTEIN"/>
    <property type="match status" value="1"/>
</dbReference>
<evidence type="ECO:0000256" key="1">
    <source>
        <dbReference type="SAM" id="Phobius"/>
    </source>
</evidence>
<name>A0A2V3HRH5_9ARCH</name>
<keyword evidence="1" id="KW-0812">Transmembrane</keyword>
<gene>
    <name evidence="2" type="ORF">CXX69_04350</name>
</gene>
<feature type="transmembrane region" description="Helical" evidence="1">
    <location>
        <begin position="77"/>
        <end position="94"/>
    </location>
</feature>
<dbReference type="AlphaFoldDB" id="A0A2V3HRH5"/>
<evidence type="ECO:0000313" key="3">
    <source>
        <dbReference type="Proteomes" id="UP000248161"/>
    </source>
</evidence>
<sequence>MTQATVLYDDACGKCSRWARFVERRNRSARLRTLGQQTEEGRSLMDSRPAKLMGVDSVFIITEDGEWYAKSAAVSRIALRMGFPWLLAAAMWLIPGPIRDLCYDVYASGR</sequence>
<reference evidence="2 3" key="1">
    <citation type="journal article" date="2015" name="Nat. Commun.">
        <title>Genomic and transcriptomic evidence for scavenging of diverse organic compounds by widespread deep-sea archaea.</title>
        <authorList>
            <person name="Li M."/>
            <person name="Baker B.J."/>
            <person name="Anantharaman K."/>
            <person name="Jain S."/>
            <person name="Breier J.A."/>
            <person name="Dick G.J."/>
        </authorList>
    </citation>
    <scope>NUCLEOTIDE SEQUENCE [LARGE SCALE GENOMIC DNA]</scope>
    <source>
        <strain evidence="2">Cayman_51_deep</strain>
    </source>
</reference>
<dbReference type="PANTHER" id="PTHR33639">
    <property type="entry name" value="THIOL-DISULFIDE OXIDOREDUCTASE DCC"/>
    <property type="match status" value="1"/>
</dbReference>
<evidence type="ECO:0008006" key="4">
    <source>
        <dbReference type="Google" id="ProtNLM"/>
    </source>
</evidence>
<protein>
    <recommendedName>
        <fullName evidence="4">Thiol-disulfide oxidoreductase</fullName>
    </recommendedName>
</protein>
<keyword evidence="1" id="KW-0472">Membrane</keyword>
<comment type="caution">
    <text evidence="2">The sequence shown here is derived from an EMBL/GenBank/DDBJ whole genome shotgun (WGS) entry which is preliminary data.</text>
</comment>
<dbReference type="Proteomes" id="UP000248161">
    <property type="component" value="Unassembled WGS sequence"/>
</dbReference>
<accession>A0A2V3HRH5</accession>
<dbReference type="InterPro" id="IPR052927">
    <property type="entry name" value="DCC_oxidoreductase"/>
</dbReference>
<evidence type="ECO:0000313" key="2">
    <source>
        <dbReference type="EMBL" id="PXF21442.1"/>
    </source>
</evidence>
<proteinExistence type="predicted"/>
<dbReference type="EMBL" id="PSPG01000008">
    <property type="protein sequence ID" value="PXF21442.1"/>
    <property type="molecule type" value="Genomic_DNA"/>
</dbReference>
<organism evidence="2 3">
    <name type="scientific">Candidatus Thalassarchaeum betae</name>
    <dbReference type="NCBI Taxonomy" id="2599289"/>
    <lineage>
        <taxon>Archaea</taxon>
        <taxon>Methanobacteriati</taxon>
        <taxon>Thermoplasmatota</taxon>
        <taxon>Candidatus Poseidoniia</taxon>
        <taxon>Candidatus Poseidoniales</taxon>
        <taxon>Candidatus Thalassarchaeaceae</taxon>
        <taxon>Candidatus Thalassarchaeum</taxon>
    </lineage>
</organism>
<dbReference type="InterPro" id="IPR007263">
    <property type="entry name" value="DCC1-like"/>
</dbReference>
<dbReference type="GO" id="GO:0015035">
    <property type="term" value="F:protein-disulfide reductase activity"/>
    <property type="evidence" value="ECO:0007669"/>
    <property type="project" value="InterPro"/>
</dbReference>